<proteinExistence type="inferred from homology"/>
<comment type="caution">
    <text evidence="8">The sequence shown here is derived from an EMBL/GenBank/DDBJ whole genome shotgun (WGS) entry which is preliminary data.</text>
</comment>
<evidence type="ECO:0000256" key="1">
    <source>
        <dbReference type="ARBA" id="ARBA00004141"/>
    </source>
</evidence>
<dbReference type="EMBL" id="JAUSVS010000002">
    <property type="protein sequence ID" value="MDQ0463935.1"/>
    <property type="molecule type" value="Genomic_DNA"/>
</dbReference>
<dbReference type="InterPro" id="IPR050638">
    <property type="entry name" value="AA-Vitamin_Transporters"/>
</dbReference>
<dbReference type="PANTHER" id="PTHR32322:SF2">
    <property type="entry name" value="EAMA DOMAIN-CONTAINING PROTEIN"/>
    <property type="match status" value="1"/>
</dbReference>
<dbReference type="InterPro" id="IPR037185">
    <property type="entry name" value="EmrE-like"/>
</dbReference>
<evidence type="ECO:0000256" key="4">
    <source>
        <dbReference type="ARBA" id="ARBA00022989"/>
    </source>
</evidence>
<reference evidence="8 9" key="1">
    <citation type="submission" date="2023-07" db="EMBL/GenBank/DDBJ databases">
        <title>Genomic Encyclopedia of Type Strains, Phase IV (KMG-IV): sequencing the most valuable type-strain genomes for metagenomic binning, comparative biology and taxonomic classification.</title>
        <authorList>
            <person name="Goeker M."/>
        </authorList>
    </citation>
    <scope>NUCLEOTIDE SEQUENCE [LARGE SCALE GENOMIC DNA]</scope>
    <source>
        <strain evidence="8 9">DSM 18695</strain>
    </source>
</reference>
<feature type="transmembrane region" description="Helical" evidence="6">
    <location>
        <begin position="247"/>
        <end position="263"/>
    </location>
</feature>
<keyword evidence="3 6" id="KW-0812">Transmembrane</keyword>
<dbReference type="PANTHER" id="PTHR32322">
    <property type="entry name" value="INNER MEMBRANE TRANSPORTER"/>
    <property type="match status" value="1"/>
</dbReference>
<protein>
    <submittedName>
        <fullName evidence="8">O-acetylserine/cysteine efflux transporter</fullName>
    </submittedName>
</protein>
<feature type="domain" description="EamA" evidence="7">
    <location>
        <begin position="15"/>
        <end position="139"/>
    </location>
</feature>
<dbReference type="SUPFAM" id="SSF103481">
    <property type="entry name" value="Multidrug resistance efflux transporter EmrE"/>
    <property type="match status" value="2"/>
</dbReference>
<evidence type="ECO:0000256" key="6">
    <source>
        <dbReference type="SAM" id="Phobius"/>
    </source>
</evidence>
<evidence type="ECO:0000313" key="9">
    <source>
        <dbReference type="Proteomes" id="UP001228905"/>
    </source>
</evidence>
<accession>A0ABU0IR95</accession>
<keyword evidence="5 6" id="KW-0472">Membrane</keyword>
<evidence type="ECO:0000259" key="7">
    <source>
        <dbReference type="Pfam" id="PF00892"/>
    </source>
</evidence>
<dbReference type="RefSeq" id="WP_307348215.1">
    <property type="nucleotide sequence ID" value="NZ_JAUSVS010000002.1"/>
</dbReference>
<feature type="transmembrane region" description="Helical" evidence="6">
    <location>
        <begin position="179"/>
        <end position="198"/>
    </location>
</feature>
<comment type="similarity">
    <text evidence="2">Belongs to the EamA transporter family.</text>
</comment>
<feature type="transmembrane region" description="Helical" evidence="6">
    <location>
        <begin position="123"/>
        <end position="140"/>
    </location>
</feature>
<feature type="transmembrane region" description="Helical" evidence="6">
    <location>
        <begin position="146"/>
        <end position="167"/>
    </location>
</feature>
<evidence type="ECO:0000256" key="2">
    <source>
        <dbReference type="ARBA" id="ARBA00007362"/>
    </source>
</evidence>
<sequence>MNNDRSPFSLAEWGAIAAIILVWGVNNVAAKVATQELPPLFMGGARFAIALVFLLPILVRPPWPPWRQTLPLMLLAGPLHFGLVYIAFAMAQTLSPLVVALQLWIPMTTFFAWRILGETMPRAAILGMIVAFAGVAFMTLDPKGGADLPAICIGVVASALWALATVLMRRTTTVRPLKLQALTSLAGAPVLLGASAFFEPHVVERAAHASLFVWGLVVWAAVASTIGATALLFWLVQRREAGRVTPWFLLTPLVSCTFGVLMLHDRLSVQLVLGGGATLVGVALVALAERRAVAAASVT</sequence>
<evidence type="ECO:0000313" key="8">
    <source>
        <dbReference type="EMBL" id="MDQ0463935.1"/>
    </source>
</evidence>
<name>A0ABU0IR95_9CAUL</name>
<feature type="transmembrane region" description="Helical" evidence="6">
    <location>
        <begin position="269"/>
        <end position="288"/>
    </location>
</feature>
<evidence type="ECO:0000256" key="3">
    <source>
        <dbReference type="ARBA" id="ARBA00022692"/>
    </source>
</evidence>
<organism evidence="8 9">
    <name type="scientific">Caulobacter ginsengisoli</name>
    <dbReference type="NCBI Taxonomy" id="400775"/>
    <lineage>
        <taxon>Bacteria</taxon>
        <taxon>Pseudomonadati</taxon>
        <taxon>Pseudomonadota</taxon>
        <taxon>Alphaproteobacteria</taxon>
        <taxon>Caulobacterales</taxon>
        <taxon>Caulobacteraceae</taxon>
        <taxon>Caulobacter</taxon>
    </lineage>
</organism>
<gene>
    <name evidence="8" type="ORF">QO010_001706</name>
</gene>
<evidence type="ECO:0000256" key="5">
    <source>
        <dbReference type="ARBA" id="ARBA00023136"/>
    </source>
</evidence>
<feature type="transmembrane region" description="Helical" evidence="6">
    <location>
        <begin position="210"/>
        <end position="235"/>
    </location>
</feature>
<dbReference type="Proteomes" id="UP001228905">
    <property type="component" value="Unassembled WGS sequence"/>
</dbReference>
<feature type="transmembrane region" description="Helical" evidence="6">
    <location>
        <begin position="71"/>
        <end position="91"/>
    </location>
</feature>
<feature type="domain" description="EamA" evidence="7">
    <location>
        <begin position="149"/>
        <end position="286"/>
    </location>
</feature>
<dbReference type="Pfam" id="PF00892">
    <property type="entry name" value="EamA"/>
    <property type="match status" value="2"/>
</dbReference>
<comment type="subcellular location">
    <subcellularLocation>
        <location evidence="1">Membrane</location>
        <topology evidence="1">Multi-pass membrane protein</topology>
    </subcellularLocation>
</comment>
<keyword evidence="4 6" id="KW-1133">Transmembrane helix</keyword>
<feature type="transmembrane region" description="Helical" evidence="6">
    <location>
        <begin position="40"/>
        <end position="59"/>
    </location>
</feature>
<dbReference type="InterPro" id="IPR000620">
    <property type="entry name" value="EamA_dom"/>
</dbReference>
<keyword evidence="9" id="KW-1185">Reference proteome</keyword>